<evidence type="ECO:0000256" key="4">
    <source>
        <dbReference type="ARBA" id="ARBA00022970"/>
    </source>
</evidence>
<feature type="transmembrane region" description="Helical" evidence="7">
    <location>
        <begin position="101"/>
        <end position="123"/>
    </location>
</feature>
<evidence type="ECO:0000256" key="5">
    <source>
        <dbReference type="ARBA" id="ARBA00022989"/>
    </source>
</evidence>
<keyword evidence="4" id="KW-0029">Amino-acid transport</keyword>
<evidence type="ECO:0000256" key="2">
    <source>
        <dbReference type="ARBA" id="ARBA00022448"/>
    </source>
</evidence>
<feature type="transmembrane region" description="Helical" evidence="7">
    <location>
        <begin position="350"/>
        <end position="371"/>
    </location>
</feature>
<keyword evidence="6 7" id="KW-0472">Membrane</keyword>
<dbReference type="GO" id="GO:0016020">
    <property type="term" value="C:membrane"/>
    <property type="evidence" value="ECO:0007669"/>
    <property type="project" value="UniProtKB-SubCell"/>
</dbReference>
<dbReference type="PANTHER" id="PTHR48017">
    <property type="entry name" value="OS05G0424000 PROTEIN-RELATED"/>
    <property type="match status" value="1"/>
</dbReference>
<keyword evidence="8" id="KW-0732">Signal</keyword>
<feature type="transmembrane region" description="Helical" evidence="7">
    <location>
        <begin position="226"/>
        <end position="250"/>
    </location>
</feature>
<evidence type="ECO:0000256" key="3">
    <source>
        <dbReference type="ARBA" id="ARBA00022692"/>
    </source>
</evidence>
<feature type="transmembrane region" description="Helical" evidence="7">
    <location>
        <begin position="74"/>
        <end position="95"/>
    </location>
</feature>
<evidence type="ECO:0000256" key="7">
    <source>
        <dbReference type="SAM" id="Phobius"/>
    </source>
</evidence>
<sequence>MLTLLALTVYVFVKHSFEEEDSHSTGKTEGIRTTLKIMGIEEENHDHENPLLQSRSGFPSSSPVQPPFKRTGTLWTAVAHIITGVIGSGVLSLAWSLAQLGWIAGPLSMLFFALVTLLSSFLLSNCHRSPHPEHGPIRNRSYFEAVHTNLGEKTAWVCGLFIQINLYGTGIAYVITSATSMRAIQISNCYHKYGHEATCEFGNSLFMLLFGAVQVVMSQAPDFHNIQWLSIVAAIMSFAYSTIGIGLGAAKVIGDGIVKGSIEGVSMSAAQKVWSVSQALGDIAFAYPYSIILMEIQSPPPENETMKKASTMAICITTFFYLCCGGFGYAAFGDQTPGNLLTGFGFYEPYWLIDFANACIVIHLVGGYQVFSQPFFAIVDKWFGEKFPDSDFINSHYTLKLPWLPTLKLNLFRLCFRTAYVASTTAIAMIFPYFNQVLGVLGALNFWPLSIYFPVEMYCVQRNIRAWTSKWIVLQIFSIVCLLVTMIALIGSIEGLLTAKFS</sequence>
<proteinExistence type="predicted"/>
<evidence type="ECO:0000256" key="6">
    <source>
        <dbReference type="ARBA" id="ARBA00023136"/>
    </source>
</evidence>
<dbReference type="EMBL" id="CAUOFW020007835">
    <property type="protein sequence ID" value="CAK9180712.1"/>
    <property type="molecule type" value="Genomic_DNA"/>
</dbReference>
<feature type="transmembrane region" description="Helical" evidence="7">
    <location>
        <begin position="440"/>
        <end position="460"/>
    </location>
</feature>
<dbReference type="GO" id="GO:0006865">
    <property type="term" value="P:amino acid transport"/>
    <property type="evidence" value="ECO:0007669"/>
    <property type="project" value="UniProtKB-KW"/>
</dbReference>
<comment type="caution">
    <text evidence="10">The sequence shown here is derived from an EMBL/GenBank/DDBJ whole genome shotgun (WGS) entry which is preliminary data.</text>
</comment>
<feature type="transmembrane region" description="Helical" evidence="7">
    <location>
        <begin position="472"/>
        <end position="493"/>
    </location>
</feature>
<accession>A0ABC8UIE4</accession>
<protein>
    <recommendedName>
        <fullName evidence="9">Amino acid transporter transmembrane domain-containing protein</fullName>
    </recommendedName>
</protein>
<evidence type="ECO:0000259" key="9">
    <source>
        <dbReference type="Pfam" id="PF01490"/>
    </source>
</evidence>
<evidence type="ECO:0000256" key="8">
    <source>
        <dbReference type="SAM" id="SignalP"/>
    </source>
</evidence>
<gene>
    <name evidence="10" type="ORF">ILEXP_LOCUS50739</name>
</gene>
<keyword evidence="3 7" id="KW-0812">Transmembrane</keyword>
<feature type="domain" description="Amino acid transporter transmembrane" evidence="9">
    <location>
        <begin position="71"/>
        <end position="496"/>
    </location>
</feature>
<dbReference type="Proteomes" id="UP001642360">
    <property type="component" value="Unassembled WGS sequence"/>
</dbReference>
<keyword evidence="2" id="KW-0813">Transport</keyword>
<feature type="transmembrane region" description="Helical" evidence="7">
    <location>
        <begin position="414"/>
        <end position="434"/>
    </location>
</feature>
<keyword evidence="11" id="KW-1185">Reference proteome</keyword>
<name>A0ABC8UIE4_9AQUA</name>
<evidence type="ECO:0000313" key="10">
    <source>
        <dbReference type="EMBL" id="CAK9180712.1"/>
    </source>
</evidence>
<feature type="transmembrane region" description="Helical" evidence="7">
    <location>
        <begin position="311"/>
        <end position="330"/>
    </location>
</feature>
<dbReference type="Pfam" id="PF01490">
    <property type="entry name" value="Aa_trans"/>
    <property type="match status" value="1"/>
</dbReference>
<feature type="chain" id="PRO_5044878523" description="Amino acid transporter transmembrane domain-containing protein" evidence="8">
    <location>
        <begin position="17"/>
        <end position="502"/>
    </location>
</feature>
<evidence type="ECO:0000256" key="1">
    <source>
        <dbReference type="ARBA" id="ARBA00004370"/>
    </source>
</evidence>
<reference evidence="10 11" key="1">
    <citation type="submission" date="2024-02" db="EMBL/GenBank/DDBJ databases">
        <authorList>
            <person name="Vignale AGUSTIN F."/>
            <person name="Sosa J E."/>
            <person name="Modenutti C."/>
        </authorList>
    </citation>
    <scope>NUCLEOTIDE SEQUENCE [LARGE SCALE GENOMIC DNA]</scope>
</reference>
<keyword evidence="5 7" id="KW-1133">Transmembrane helix</keyword>
<dbReference type="AlphaFoldDB" id="A0ABC8UIE4"/>
<feature type="signal peptide" evidence="8">
    <location>
        <begin position="1"/>
        <end position="16"/>
    </location>
</feature>
<dbReference type="InterPro" id="IPR013057">
    <property type="entry name" value="AA_transpt_TM"/>
</dbReference>
<organism evidence="10 11">
    <name type="scientific">Ilex paraguariensis</name>
    <name type="common">yerba mate</name>
    <dbReference type="NCBI Taxonomy" id="185542"/>
    <lineage>
        <taxon>Eukaryota</taxon>
        <taxon>Viridiplantae</taxon>
        <taxon>Streptophyta</taxon>
        <taxon>Embryophyta</taxon>
        <taxon>Tracheophyta</taxon>
        <taxon>Spermatophyta</taxon>
        <taxon>Magnoliopsida</taxon>
        <taxon>eudicotyledons</taxon>
        <taxon>Gunneridae</taxon>
        <taxon>Pentapetalae</taxon>
        <taxon>asterids</taxon>
        <taxon>campanulids</taxon>
        <taxon>Aquifoliales</taxon>
        <taxon>Aquifoliaceae</taxon>
        <taxon>Ilex</taxon>
    </lineage>
</organism>
<evidence type="ECO:0000313" key="11">
    <source>
        <dbReference type="Proteomes" id="UP001642360"/>
    </source>
</evidence>
<comment type="subcellular location">
    <subcellularLocation>
        <location evidence="1">Membrane</location>
    </subcellularLocation>
</comment>
<feature type="transmembrane region" description="Helical" evidence="7">
    <location>
        <begin position="201"/>
        <end position="220"/>
    </location>
</feature>